<dbReference type="SMART" id="SM00849">
    <property type="entry name" value="Lactamase_B"/>
    <property type="match status" value="1"/>
</dbReference>
<accession>A0A381UYV0</accession>
<dbReference type="InterPro" id="IPR036866">
    <property type="entry name" value="RibonucZ/Hydroxyglut_hydro"/>
</dbReference>
<evidence type="ECO:0000259" key="1">
    <source>
        <dbReference type="SMART" id="SM00849"/>
    </source>
</evidence>
<dbReference type="AlphaFoldDB" id="A0A381UYV0"/>
<evidence type="ECO:0000313" key="2">
    <source>
        <dbReference type="EMBL" id="SVA32901.1"/>
    </source>
</evidence>
<dbReference type="EMBL" id="UINC01007362">
    <property type="protein sequence ID" value="SVA32901.1"/>
    <property type="molecule type" value="Genomic_DNA"/>
</dbReference>
<reference evidence="2" key="1">
    <citation type="submission" date="2018-05" db="EMBL/GenBank/DDBJ databases">
        <authorList>
            <person name="Lanie J.A."/>
            <person name="Ng W.-L."/>
            <person name="Kazmierczak K.M."/>
            <person name="Andrzejewski T.M."/>
            <person name="Davidsen T.M."/>
            <person name="Wayne K.J."/>
            <person name="Tettelin H."/>
            <person name="Glass J.I."/>
            <person name="Rusch D."/>
            <person name="Podicherti R."/>
            <person name="Tsui H.-C.T."/>
            <person name="Winkler M.E."/>
        </authorList>
    </citation>
    <scope>NUCLEOTIDE SEQUENCE</scope>
</reference>
<dbReference type="PANTHER" id="PTHR42951:SF4">
    <property type="entry name" value="ACYL-COENZYME A THIOESTERASE MBLAC2"/>
    <property type="match status" value="1"/>
</dbReference>
<protein>
    <recommendedName>
        <fullName evidence="1">Metallo-beta-lactamase domain-containing protein</fullName>
    </recommendedName>
</protein>
<proteinExistence type="predicted"/>
<organism evidence="2">
    <name type="scientific">marine metagenome</name>
    <dbReference type="NCBI Taxonomy" id="408172"/>
    <lineage>
        <taxon>unclassified sequences</taxon>
        <taxon>metagenomes</taxon>
        <taxon>ecological metagenomes</taxon>
    </lineage>
</organism>
<dbReference type="Pfam" id="PF00753">
    <property type="entry name" value="Lactamase_B"/>
    <property type="match status" value="1"/>
</dbReference>
<dbReference type="PANTHER" id="PTHR42951">
    <property type="entry name" value="METALLO-BETA-LACTAMASE DOMAIN-CONTAINING"/>
    <property type="match status" value="1"/>
</dbReference>
<dbReference type="Gene3D" id="3.60.15.10">
    <property type="entry name" value="Ribonuclease Z/Hydroxyacylglutathione hydrolase-like"/>
    <property type="match status" value="1"/>
</dbReference>
<dbReference type="InterPro" id="IPR050855">
    <property type="entry name" value="NDM-1-like"/>
</dbReference>
<dbReference type="InterPro" id="IPR001279">
    <property type="entry name" value="Metallo-B-lactamas"/>
</dbReference>
<sequence>MYMDIQGDPDLESRNVIRPSWHDDLPRAVYDDLEHVKVSDNWFEVYRMDHDVFAIYEPYQWQEVISYLILGNKRALLFDTGNGIGKISALVTELTDLPVTVLNSHTHFDHVGGNSEFQNILAMDSDYTKRNMKGYANAAMRNEVSDEAICSVLPDGVDPEIHHIAPFSAKELIRDGHKIDLGDRVLKVLSTPGHTPDSVSMLDQERGLLWPGDIFYAGPIWLFFPETDLDEFYSSVDRLCSLVPELKTLHPSHNSPIALPGSLYKLKEALLSVREGSVTGRALSGDRVEYVYNGFSLIMRSPR</sequence>
<dbReference type="SUPFAM" id="SSF56281">
    <property type="entry name" value="Metallo-hydrolase/oxidoreductase"/>
    <property type="match status" value="1"/>
</dbReference>
<name>A0A381UYV0_9ZZZZ</name>
<feature type="domain" description="Metallo-beta-lactamase" evidence="1">
    <location>
        <begin position="63"/>
        <end position="253"/>
    </location>
</feature>
<gene>
    <name evidence="2" type="ORF">METZ01_LOCUS85755</name>
</gene>